<dbReference type="Proteomes" id="UP001500177">
    <property type="component" value="Unassembled WGS sequence"/>
</dbReference>
<evidence type="ECO:0000313" key="3">
    <source>
        <dbReference type="Proteomes" id="UP001500177"/>
    </source>
</evidence>
<organism evidence="2 3">
    <name type="scientific">Brevibacterium permense</name>
    <dbReference type="NCBI Taxonomy" id="234834"/>
    <lineage>
        <taxon>Bacteria</taxon>
        <taxon>Bacillati</taxon>
        <taxon>Actinomycetota</taxon>
        <taxon>Actinomycetes</taxon>
        <taxon>Micrococcales</taxon>
        <taxon>Brevibacteriaceae</taxon>
        <taxon>Brevibacterium</taxon>
    </lineage>
</organism>
<feature type="domain" description="RES" evidence="1">
    <location>
        <begin position="58"/>
        <end position="197"/>
    </location>
</feature>
<comment type="caution">
    <text evidence="2">The sequence shown here is derived from an EMBL/GenBank/DDBJ whole genome shotgun (WGS) entry which is preliminary data.</text>
</comment>
<dbReference type="EMBL" id="BAAALX010000008">
    <property type="protein sequence ID" value="GAA1511828.1"/>
    <property type="molecule type" value="Genomic_DNA"/>
</dbReference>
<sequence length="244" mass="26649">MSRAFKPEALTCPEPTTCTVAIGALTGLASKGQLPSTTIPADTAWSRVYDSRFGRTEFNPGFGNARFSPFDSELGGNRVAAIYLAETPEAALLEGSLRDVDVDGIPEAEEESFHGLLHVELLASEEIKVADLRDPQLDDLGLKRTAVSSSPSQHYPCTRAVAKAIHASPQNFSGIIWHSRQAEVSRLPRVPVIVLFEERLARGRDAFRLNPGRDSIGSLYEGEGRVQLDTLLDRLGVSIVDYWD</sequence>
<reference evidence="3" key="1">
    <citation type="journal article" date="2019" name="Int. J. Syst. Evol. Microbiol.">
        <title>The Global Catalogue of Microorganisms (GCM) 10K type strain sequencing project: providing services to taxonomists for standard genome sequencing and annotation.</title>
        <authorList>
            <consortium name="The Broad Institute Genomics Platform"/>
            <consortium name="The Broad Institute Genome Sequencing Center for Infectious Disease"/>
            <person name="Wu L."/>
            <person name="Ma J."/>
        </authorList>
    </citation>
    <scope>NUCLEOTIDE SEQUENCE [LARGE SCALE GENOMIC DNA]</scope>
    <source>
        <strain evidence="3">JCM 13318</strain>
    </source>
</reference>
<proteinExistence type="predicted"/>
<keyword evidence="3" id="KW-1185">Reference proteome</keyword>
<dbReference type="InterPro" id="IPR014914">
    <property type="entry name" value="RES_dom"/>
</dbReference>
<name>A0ABP4KWP8_9MICO</name>
<protein>
    <recommendedName>
        <fullName evidence="1">RES domain-containing protein</fullName>
    </recommendedName>
</protein>
<evidence type="ECO:0000313" key="2">
    <source>
        <dbReference type="EMBL" id="GAA1511828.1"/>
    </source>
</evidence>
<dbReference type="Pfam" id="PF08808">
    <property type="entry name" value="RES"/>
    <property type="match status" value="1"/>
</dbReference>
<gene>
    <name evidence="2" type="ORF">GCM10009690_13570</name>
</gene>
<evidence type="ECO:0000259" key="1">
    <source>
        <dbReference type="Pfam" id="PF08808"/>
    </source>
</evidence>
<accession>A0ABP4KWP8</accession>